<name>A0A4C1ZGN0_EUMVA</name>
<gene>
    <name evidence="1" type="ORF">EVAR_62317_1</name>
</gene>
<evidence type="ECO:0000313" key="2">
    <source>
        <dbReference type="Proteomes" id="UP000299102"/>
    </source>
</evidence>
<dbReference type="EMBL" id="BGZK01001785">
    <property type="protein sequence ID" value="GBP86303.1"/>
    <property type="molecule type" value="Genomic_DNA"/>
</dbReference>
<organism evidence="1 2">
    <name type="scientific">Eumeta variegata</name>
    <name type="common">Bagworm moth</name>
    <name type="synonym">Eumeta japonica</name>
    <dbReference type="NCBI Taxonomy" id="151549"/>
    <lineage>
        <taxon>Eukaryota</taxon>
        <taxon>Metazoa</taxon>
        <taxon>Ecdysozoa</taxon>
        <taxon>Arthropoda</taxon>
        <taxon>Hexapoda</taxon>
        <taxon>Insecta</taxon>
        <taxon>Pterygota</taxon>
        <taxon>Neoptera</taxon>
        <taxon>Endopterygota</taxon>
        <taxon>Lepidoptera</taxon>
        <taxon>Glossata</taxon>
        <taxon>Ditrysia</taxon>
        <taxon>Tineoidea</taxon>
        <taxon>Psychidae</taxon>
        <taxon>Oiketicinae</taxon>
        <taxon>Eumeta</taxon>
    </lineage>
</organism>
<dbReference type="Proteomes" id="UP000299102">
    <property type="component" value="Unassembled WGS sequence"/>
</dbReference>
<dbReference type="AlphaFoldDB" id="A0A4C1ZGN0"/>
<reference evidence="1 2" key="1">
    <citation type="journal article" date="2019" name="Commun. Biol.">
        <title>The bagworm genome reveals a unique fibroin gene that provides high tensile strength.</title>
        <authorList>
            <person name="Kono N."/>
            <person name="Nakamura H."/>
            <person name="Ohtoshi R."/>
            <person name="Tomita M."/>
            <person name="Numata K."/>
            <person name="Arakawa K."/>
        </authorList>
    </citation>
    <scope>NUCLEOTIDE SEQUENCE [LARGE SCALE GENOMIC DNA]</scope>
</reference>
<proteinExistence type="predicted"/>
<accession>A0A4C1ZGN0</accession>
<evidence type="ECO:0000313" key="1">
    <source>
        <dbReference type="EMBL" id="GBP86303.1"/>
    </source>
</evidence>
<comment type="caution">
    <text evidence="1">The sequence shown here is derived from an EMBL/GenBank/DDBJ whole genome shotgun (WGS) entry which is preliminary data.</text>
</comment>
<protein>
    <submittedName>
        <fullName evidence="1">Uncharacterized protein</fullName>
    </submittedName>
</protein>
<sequence>MRYKRLYINASALIPRPFLCESRAQPVRGGRCYRPRRSWVSNGAAATFVRKIGTDARALIGRYNSRDAGDIALRIVGVSLGRQ</sequence>
<keyword evidence="2" id="KW-1185">Reference proteome</keyword>